<dbReference type="AlphaFoldDB" id="A0AAV5TUS0"/>
<protein>
    <submittedName>
        <fullName evidence="2">Uncharacterized protein</fullName>
    </submittedName>
</protein>
<feature type="non-terminal residue" evidence="2">
    <location>
        <position position="337"/>
    </location>
</feature>
<organism evidence="2 3">
    <name type="scientific">Pristionchus entomophagus</name>
    <dbReference type="NCBI Taxonomy" id="358040"/>
    <lineage>
        <taxon>Eukaryota</taxon>
        <taxon>Metazoa</taxon>
        <taxon>Ecdysozoa</taxon>
        <taxon>Nematoda</taxon>
        <taxon>Chromadorea</taxon>
        <taxon>Rhabditida</taxon>
        <taxon>Rhabditina</taxon>
        <taxon>Diplogasteromorpha</taxon>
        <taxon>Diplogasteroidea</taxon>
        <taxon>Neodiplogasteridae</taxon>
        <taxon>Pristionchus</taxon>
    </lineage>
</organism>
<keyword evidence="3" id="KW-1185">Reference proteome</keyword>
<feature type="region of interest" description="Disordered" evidence="1">
    <location>
        <begin position="123"/>
        <end position="169"/>
    </location>
</feature>
<feature type="compositionally biased region" description="Polar residues" evidence="1">
    <location>
        <begin position="42"/>
        <end position="51"/>
    </location>
</feature>
<accession>A0AAV5TUS0</accession>
<name>A0AAV5TUS0_9BILA</name>
<dbReference type="Proteomes" id="UP001432027">
    <property type="component" value="Unassembled WGS sequence"/>
</dbReference>
<feature type="region of interest" description="Disordered" evidence="1">
    <location>
        <begin position="21"/>
        <end position="80"/>
    </location>
</feature>
<reference evidence="2" key="1">
    <citation type="submission" date="2023-10" db="EMBL/GenBank/DDBJ databases">
        <title>Genome assembly of Pristionchus species.</title>
        <authorList>
            <person name="Yoshida K."/>
            <person name="Sommer R.J."/>
        </authorList>
    </citation>
    <scope>NUCLEOTIDE SEQUENCE</scope>
    <source>
        <strain evidence="2">RS0144</strain>
    </source>
</reference>
<evidence type="ECO:0000313" key="3">
    <source>
        <dbReference type="Proteomes" id="UP001432027"/>
    </source>
</evidence>
<comment type="caution">
    <text evidence="2">The sequence shown here is derived from an EMBL/GenBank/DDBJ whole genome shotgun (WGS) entry which is preliminary data.</text>
</comment>
<sequence length="337" mass="36483">LGLTSNRGFMEHPSAGLGAMSGSGASCNGGSIRDPTPGLRTLSGSGASRNPVTGLGPIPGSGTNSAANPMTGPKSGSGALEMIPKREEEYYDDSLLEKSSERPTIASKMTMTSAIPMMMTSPTTSRIVSSSAPLAATERTTTSAPKLDLLGRPISNKPRTDEDYSDPISSRLNSQVIGLKKKTKDDDYDYEEFSSSPSSFLARMRRGVFSFINRQRRRLERHIFGFSEEATSHSITVDKKSGSDKLVNRVIGKIDSKPTSNFAQLPWDDFHEEEVATTTTKKPDSGRIMGKIEIPQKTARKASNWFGDLFETRKTTPATIPPQRFDGNLFGGAFGRD</sequence>
<feature type="non-terminal residue" evidence="2">
    <location>
        <position position="1"/>
    </location>
</feature>
<gene>
    <name evidence="2" type="ORF">PENTCL1PPCAC_20163</name>
</gene>
<feature type="compositionally biased region" description="Polar residues" evidence="1">
    <location>
        <begin position="123"/>
        <end position="144"/>
    </location>
</feature>
<proteinExistence type="predicted"/>
<evidence type="ECO:0000313" key="2">
    <source>
        <dbReference type="EMBL" id="GMS97988.1"/>
    </source>
</evidence>
<evidence type="ECO:0000256" key="1">
    <source>
        <dbReference type="SAM" id="MobiDB-lite"/>
    </source>
</evidence>
<dbReference type="EMBL" id="BTSX01000005">
    <property type="protein sequence ID" value="GMS97988.1"/>
    <property type="molecule type" value="Genomic_DNA"/>
</dbReference>